<protein>
    <submittedName>
        <fullName evidence="8">MGMT family protein</fullName>
    </submittedName>
</protein>
<comment type="caution">
    <text evidence="8">The sequence shown here is derived from an EMBL/GenBank/DDBJ whole genome shotgun (WGS) entry which is preliminary data.</text>
</comment>
<feature type="domain" description="Methylated-DNA-[protein]-cysteine S-methyltransferase DNA binding" evidence="7">
    <location>
        <begin position="12"/>
        <end position="94"/>
    </location>
</feature>
<dbReference type="GO" id="GO:0032259">
    <property type="term" value="P:methylation"/>
    <property type="evidence" value="ECO:0007669"/>
    <property type="project" value="UniProtKB-KW"/>
</dbReference>
<dbReference type="EMBL" id="DXCL01000046">
    <property type="protein sequence ID" value="HIZ04198.1"/>
    <property type="molecule type" value="Genomic_DNA"/>
</dbReference>
<reference evidence="8" key="1">
    <citation type="journal article" date="2021" name="PeerJ">
        <title>Extensive microbial diversity within the chicken gut microbiome revealed by metagenomics and culture.</title>
        <authorList>
            <person name="Gilroy R."/>
            <person name="Ravi A."/>
            <person name="Getino M."/>
            <person name="Pursley I."/>
            <person name="Horton D.L."/>
            <person name="Alikhan N.F."/>
            <person name="Baker D."/>
            <person name="Gharbi K."/>
            <person name="Hall N."/>
            <person name="Watson M."/>
            <person name="Adriaenssens E.M."/>
            <person name="Foster-Nyarko E."/>
            <person name="Jarju S."/>
            <person name="Secka A."/>
            <person name="Antonio M."/>
            <person name="Oren A."/>
            <person name="Chaudhuri R.R."/>
            <person name="La Ragione R."/>
            <person name="Hildebrand F."/>
            <person name="Pallen M.J."/>
        </authorList>
    </citation>
    <scope>NUCLEOTIDE SEQUENCE</scope>
    <source>
        <strain evidence="8">CHK187-5294</strain>
    </source>
</reference>
<dbReference type="PROSITE" id="PS00374">
    <property type="entry name" value="MGMT"/>
    <property type="match status" value="1"/>
</dbReference>
<evidence type="ECO:0000256" key="3">
    <source>
        <dbReference type="ARBA" id="ARBA00022679"/>
    </source>
</evidence>
<dbReference type="PANTHER" id="PTHR42942:SF1">
    <property type="entry name" value="ALKYLTRANSFERASE-LIKE PROTEIN 1"/>
    <property type="match status" value="1"/>
</dbReference>
<evidence type="ECO:0000256" key="1">
    <source>
        <dbReference type="ARBA" id="ARBA00001286"/>
    </source>
</evidence>
<sequence>METVWNNPEKKNFFELVYGAVRKIPEGKVASYGQIAKLCGSPRSSRAVGYALHVNPLPGVIPCHRVVNREGRLAPAFAFGGADVQKRLLEAEGVAVSEKDGLYYVDMEKFRWAPVF</sequence>
<dbReference type="AlphaFoldDB" id="A0A9D2D0F1"/>
<dbReference type="SUPFAM" id="SSF46767">
    <property type="entry name" value="Methylated DNA-protein cysteine methyltransferase, C-terminal domain"/>
    <property type="match status" value="1"/>
</dbReference>
<dbReference type="Proteomes" id="UP000824132">
    <property type="component" value="Unassembled WGS sequence"/>
</dbReference>
<dbReference type="InterPro" id="IPR014048">
    <property type="entry name" value="MethylDNA_cys_MeTrfase_DNA-bd"/>
</dbReference>
<accession>A0A9D2D0F1</accession>
<evidence type="ECO:0000313" key="8">
    <source>
        <dbReference type="EMBL" id="HIZ04198.1"/>
    </source>
</evidence>
<evidence type="ECO:0000256" key="5">
    <source>
        <dbReference type="ARBA" id="ARBA00023204"/>
    </source>
</evidence>
<reference evidence="8" key="2">
    <citation type="submission" date="2021-04" db="EMBL/GenBank/DDBJ databases">
        <authorList>
            <person name="Gilroy R."/>
        </authorList>
    </citation>
    <scope>NUCLEOTIDE SEQUENCE</scope>
    <source>
        <strain evidence="8">CHK187-5294</strain>
    </source>
</reference>
<dbReference type="GO" id="GO:0006281">
    <property type="term" value="P:DNA repair"/>
    <property type="evidence" value="ECO:0007669"/>
    <property type="project" value="UniProtKB-KW"/>
</dbReference>
<dbReference type="Pfam" id="PF01035">
    <property type="entry name" value="DNA_binding_1"/>
    <property type="match status" value="1"/>
</dbReference>
<comment type="catalytic activity">
    <reaction evidence="1">
        <text>a 4-O-methyl-thymidine in DNA + L-cysteinyl-[protein] = a thymidine in DNA + S-methyl-L-cysteinyl-[protein]</text>
        <dbReference type="Rhea" id="RHEA:53428"/>
        <dbReference type="Rhea" id="RHEA-COMP:10131"/>
        <dbReference type="Rhea" id="RHEA-COMP:10132"/>
        <dbReference type="Rhea" id="RHEA-COMP:13555"/>
        <dbReference type="Rhea" id="RHEA-COMP:13556"/>
        <dbReference type="ChEBI" id="CHEBI:29950"/>
        <dbReference type="ChEBI" id="CHEBI:82612"/>
        <dbReference type="ChEBI" id="CHEBI:137386"/>
        <dbReference type="ChEBI" id="CHEBI:137387"/>
        <dbReference type="EC" id="2.1.1.63"/>
    </reaction>
</comment>
<dbReference type="NCBIfam" id="TIGR00589">
    <property type="entry name" value="ogt"/>
    <property type="match status" value="1"/>
</dbReference>
<evidence type="ECO:0000256" key="6">
    <source>
        <dbReference type="ARBA" id="ARBA00049348"/>
    </source>
</evidence>
<dbReference type="GO" id="GO:0003908">
    <property type="term" value="F:methylated-DNA-[protein]-cysteine S-methyltransferase activity"/>
    <property type="evidence" value="ECO:0007669"/>
    <property type="project" value="UniProtKB-EC"/>
</dbReference>
<evidence type="ECO:0000259" key="7">
    <source>
        <dbReference type="Pfam" id="PF01035"/>
    </source>
</evidence>
<keyword evidence="2" id="KW-0489">Methyltransferase</keyword>
<evidence type="ECO:0000256" key="4">
    <source>
        <dbReference type="ARBA" id="ARBA00022763"/>
    </source>
</evidence>
<organism evidence="8 9">
    <name type="scientific">Candidatus Borkfalkia avistercoris</name>
    <dbReference type="NCBI Taxonomy" id="2838504"/>
    <lineage>
        <taxon>Bacteria</taxon>
        <taxon>Bacillati</taxon>
        <taxon>Bacillota</taxon>
        <taxon>Clostridia</taxon>
        <taxon>Christensenellales</taxon>
        <taxon>Christensenellaceae</taxon>
        <taxon>Candidatus Borkfalkia</taxon>
    </lineage>
</organism>
<dbReference type="InterPro" id="IPR052520">
    <property type="entry name" value="ATL_DNA_repair"/>
</dbReference>
<dbReference type="PANTHER" id="PTHR42942">
    <property type="entry name" value="6-O-METHYLGUANINE DNA METHYLTRANSFERASE"/>
    <property type="match status" value="1"/>
</dbReference>
<dbReference type="CDD" id="cd06445">
    <property type="entry name" value="ATase"/>
    <property type="match status" value="1"/>
</dbReference>
<name>A0A9D2D0F1_9FIRM</name>
<dbReference type="Gene3D" id="1.10.10.10">
    <property type="entry name" value="Winged helix-like DNA-binding domain superfamily/Winged helix DNA-binding domain"/>
    <property type="match status" value="1"/>
</dbReference>
<evidence type="ECO:0000256" key="2">
    <source>
        <dbReference type="ARBA" id="ARBA00022603"/>
    </source>
</evidence>
<keyword evidence="3" id="KW-0808">Transferase</keyword>
<keyword evidence="4" id="KW-0227">DNA damage</keyword>
<evidence type="ECO:0000313" key="9">
    <source>
        <dbReference type="Proteomes" id="UP000824132"/>
    </source>
</evidence>
<dbReference type="InterPro" id="IPR036388">
    <property type="entry name" value="WH-like_DNA-bd_sf"/>
</dbReference>
<keyword evidence="5" id="KW-0234">DNA repair</keyword>
<dbReference type="InterPro" id="IPR036217">
    <property type="entry name" value="MethylDNA_cys_MeTrfase_DNAb"/>
</dbReference>
<dbReference type="InterPro" id="IPR001497">
    <property type="entry name" value="MethylDNA_cys_MeTrfase_AS"/>
</dbReference>
<comment type="catalytic activity">
    <reaction evidence="6">
        <text>a 6-O-methyl-2'-deoxyguanosine in DNA + L-cysteinyl-[protein] = S-methyl-L-cysteinyl-[protein] + a 2'-deoxyguanosine in DNA</text>
        <dbReference type="Rhea" id="RHEA:24000"/>
        <dbReference type="Rhea" id="RHEA-COMP:10131"/>
        <dbReference type="Rhea" id="RHEA-COMP:10132"/>
        <dbReference type="Rhea" id="RHEA-COMP:11367"/>
        <dbReference type="Rhea" id="RHEA-COMP:11368"/>
        <dbReference type="ChEBI" id="CHEBI:29950"/>
        <dbReference type="ChEBI" id="CHEBI:82612"/>
        <dbReference type="ChEBI" id="CHEBI:85445"/>
        <dbReference type="ChEBI" id="CHEBI:85448"/>
        <dbReference type="EC" id="2.1.1.63"/>
    </reaction>
</comment>
<proteinExistence type="predicted"/>
<gene>
    <name evidence="8" type="ORF">H9727_07935</name>
</gene>